<gene>
    <name evidence="3" type="ORF">BJ508DRAFT_334901</name>
</gene>
<feature type="compositionally biased region" description="Basic and acidic residues" evidence="1">
    <location>
        <begin position="13"/>
        <end position="24"/>
    </location>
</feature>
<feature type="region of interest" description="Disordered" evidence="1">
    <location>
        <begin position="391"/>
        <end position="415"/>
    </location>
</feature>
<reference evidence="3 4" key="1">
    <citation type="journal article" date="2018" name="Nat. Ecol. Evol.">
        <title>Pezizomycetes genomes reveal the molecular basis of ectomycorrhizal truffle lifestyle.</title>
        <authorList>
            <person name="Murat C."/>
            <person name="Payen T."/>
            <person name="Noel B."/>
            <person name="Kuo A."/>
            <person name="Morin E."/>
            <person name="Chen J."/>
            <person name="Kohler A."/>
            <person name="Krizsan K."/>
            <person name="Balestrini R."/>
            <person name="Da Silva C."/>
            <person name="Montanini B."/>
            <person name="Hainaut M."/>
            <person name="Levati E."/>
            <person name="Barry K.W."/>
            <person name="Belfiori B."/>
            <person name="Cichocki N."/>
            <person name="Clum A."/>
            <person name="Dockter R.B."/>
            <person name="Fauchery L."/>
            <person name="Guy J."/>
            <person name="Iotti M."/>
            <person name="Le Tacon F."/>
            <person name="Lindquist E.A."/>
            <person name="Lipzen A."/>
            <person name="Malagnac F."/>
            <person name="Mello A."/>
            <person name="Molinier V."/>
            <person name="Miyauchi S."/>
            <person name="Poulain J."/>
            <person name="Riccioni C."/>
            <person name="Rubini A."/>
            <person name="Sitrit Y."/>
            <person name="Splivallo R."/>
            <person name="Traeger S."/>
            <person name="Wang M."/>
            <person name="Zifcakova L."/>
            <person name="Wipf D."/>
            <person name="Zambonelli A."/>
            <person name="Paolocci F."/>
            <person name="Nowrousian M."/>
            <person name="Ottonello S."/>
            <person name="Baldrian P."/>
            <person name="Spatafora J.W."/>
            <person name="Henrissat B."/>
            <person name="Nagy L.G."/>
            <person name="Aury J.M."/>
            <person name="Wincker P."/>
            <person name="Grigoriev I.V."/>
            <person name="Bonfante P."/>
            <person name="Martin F.M."/>
        </authorList>
    </citation>
    <scope>NUCLEOTIDE SEQUENCE [LARGE SCALE GENOMIC DNA]</scope>
    <source>
        <strain evidence="3 4">RN42</strain>
    </source>
</reference>
<dbReference type="PANTHER" id="PTHR47843:SF5">
    <property type="entry name" value="BTB_POZ DOMAIN PROTEIN"/>
    <property type="match status" value="1"/>
</dbReference>
<feature type="compositionally biased region" description="Polar residues" evidence="1">
    <location>
        <begin position="1"/>
        <end position="10"/>
    </location>
</feature>
<dbReference type="Pfam" id="PF00651">
    <property type="entry name" value="BTB"/>
    <property type="match status" value="1"/>
</dbReference>
<dbReference type="InterPro" id="IPR011333">
    <property type="entry name" value="SKP1/BTB/POZ_sf"/>
</dbReference>
<dbReference type="AlphaFoldDB" id="A0A3N4HSF1"/>
<organism evidence="3 4">
    <name type="scientific">Ascobolus immersus RN42</name>
    <dbReference type="NCBI Taxonomy" id="1160509"/>
    <lineage>
        <taxon>Eukaryota</taxon>
        <taxon>Fungi</taxon>
        <taxon>Dikarya</taxon>
        <taxon>Ascomycota</taxon>
        <taxon>Pezizomycotina</taxon>
        <taxon>Pezizomycetes</taxon>
        <taxon>Pezizales</taxon>
        <taxon>Ascobolaceae</taxon>
        <taxon>Ascobolus</taxon>
    </lineage>
</organism>
<evidence type="ECO:0000313" key="3">
    <source>
        <dbReference type="EMBL" id="RPA72594.1"/>
    </source>
</evidence>
<sequence>MSDETLNTNNKRPRPENDKDDSSPSKRPAARSVSNNIKEVGRDLFKSQAFSDLVINCNGKEFNVHSLFLRQQSQFFQACLDSGMKEAKENVVNLPDDKPEDIARMLEFLYTGRFWEHEENVRKQNDAASIRIYKAYVDPEEERTQEELMSDPLVVIIRLFQLGNKYGIPGLKKACFLKLRLYAKEMFPLIWNRATPEEMVSEISSQWCRLMDAIEFAFHHMPSPSVFEAANTLLTPLARASPFLLKPEYTSWEDLVNVDRNALLEDMTTKFAGLAEKLEKNSDFATRLFTIICWESLKRRGRENYDWVRVRNFVGSTRRMLNTVSRILDDPVLVSDLPCNRRAMSLGQDTACESPRPMVPALAKRYWDTATPLVFRCRDCDWECAPHNLGLEEENEDDGADDFDDLVGLESDDEE</sequence>
<accession>A0A3N4HSF1</accession>
<dbReference type="SUPFAM" id="SSF54695">
    <property type="entry name" value="POZ domain"/>
    <property type="match status" value="1"/>
</dbReference>
<name>A0A3N4HSF1_ASCIM</name>
<dbReference type="PROSITE" id="PS50097">
    <property type="entry name" value="BTB"/>
    <property type="match status" value="1"/>
</dbReference>
<dbReference type="Gene3D" id="3.30.710.10">
    <property type="entry name" value="Potassium Channel Kv1.1, Chain A"/>
    <property type="match status" value="1"/>
</dbReference>
<proteinExistence type="predicted"/>
<feature type="region of interest" description="Disordered" evidence="1">
    <location>
        <begin position="1"/>
        <end position="34"/>
    </location>
</feature>
<dbReference type="OrthoDB" id="6359816at2759"/>
<keyword evidence="4" id="KW-1185">Reference proteome</keyword>
<evidence type="ECO:0000256" key="1">
    <source>
        <dbReference type="SAM" id="MobiDB-lite"/>
    </source>
</evidence>
<feature type="domain" description="BTB" evidence="2">
    <location>
        <begin position="51"/>
        <end position="118"/>
    </location>
</feature>
<dbReference type="EMBL" id="ML119855">
    <property type="protein sequence ID" value="RPA72594.1"/>
    <property type="molecule type" value="Genomic_DNA"/>
</dbReference>
<dbReference type="InterPro" id="IPR000210">
    <property type="entry name" value="BTB/POZ_dom"/>
</dbReference>
<dbReference type="STRING" id="1160509.A0A3N4HSF1"/>
<dbReference type="Proteomes" id="UP000275078">
    <property type="component" value="Unassembled WGS sequence"/>
</dbReference>
<protein>
    <submittedName>
        <fullName evidence="3">POZ domain-containing protein</fullName>
    </submittedName>
</protein>
<dbReference type="SMART" id="SM00225">
    <property type="entry name" value="BTB"/>
    <property type="match status" value="1"/>
</dbReference>
<dbReference type="CDD" id="cd18186">
    <property type="entry name" value="BTB_POZ_ZBTB_KLHL-like"/>
    <property type="match status" value="1"/>
</dbReference>
<evidence type="ECO:0000259" key="2">
    <source>
        <dbReference type="PROSITE" id="PS50097"/>
    </source>
</evidence>
<evidence type="ECO:0000313" key="4">
    <source>
        <dbReference type="Proteomes" id="UP000275078"/>
    </source>
</evidence>
<dbReference type="PANTHER" id="PTHR47843">
    <property type="entry name" value="BTB DOMAIN-CONTAINING PROTEIN-RELATED"/>
    <property type="match status" value="1"/>
</dbReference>